<dbReference type="InterPro" id="IPR027843">
    <property type="entry name" value="DUF4440"/>
</dbReference>
<feature type="domain" description="DUF4440" evidence="2">
    <location>
        <begin position="39"/>
        <end position="144"/>
    </location>
</feature>
<organism evidence="3 4">
    <name type="scientific">Zeaxanthinibacter enoshimensis</name>
    <dbReference type="NCBI Taxonomy" id="392009"/>
    <lineage>
        <taxon>Bacteria</taxon>
        <taxon>Pseudomonadati</taxon>
        <taxon>Bacteroidota</taxon>
        <taxon>Flavobacteriia</taxon>
        <taxon>Flavobacteriales</taxon>
        <taxon>Flavobacteriaceae</taxon>
        <taxon>Zeaxanthinibacter</taxon>
    </lineage>
</organism>
<sequence length="160" mass="18411">MKQLWFLLLCCLVLSSCAEEKETEQAVDLEAEKEALMEASRDWANSTTNEEYLSYWHEDAILLPQGRPALRGHDEIMAMLKETDSIPGWSVDWEPYEAHISESGDMGYLLERTLFTWNDSTGQLQKNYMNAVTIWKKQPDGSWKNVVDINTSDPTMTSIR</sequence>
<dbReference type="AlphaFoldDB" id="A0A4R6TMA4"/>
<evidence type="ECO:0000313" key="4">
    <source>
        <dbReference type="Proteomes" id="UP000295468"/>
    </source>
</evidence>
<dbReference type="OrthoDB" id="1119084at2"/>
<name>A0A4R6TMA4_9FLAO</name>
<dbReference type="EMBL" id="SNYI01000001">
    <property type="protein sequence ID" value="TDQ32642.1"/>
    <property type="molecule type" value="Genomic_DNA"/>
</dbReference>
<feature type="signal peptide" evidence="1">
    <location>
        <begin position="1"/>
        <end position="18"/>
    </location>
</feature>
<comment type="caution">
    <text evidence="3">The sequence shown here is derived from an EMBL/GenBank/DDBJ whole genome shotgun (WGS) entry which is preliminary data.</text>
</comment>
<keyword evidence="1" id="KW-0732">Signal</keyword>
<accession>A0A4R6TMA4</accession>
<dbReference type="SUPFAM" id="SSF54427">
    <property type="entry name" value="NTF2-like"/>
    <property type="match status" value="1"/>
</dbReference>
<dbReference type="RefSeq" id="WP_133642686.1">
    <property type="nucleotide sequence ID" value="NZ_SNYI01000001.1"/>
</dbReference>
<proteinExistence type="predicted"/>
<keyword evidence="4" id="KW-1185">Reference proteome</keyword>
<dbReference type="GO" id="GO:0016853">
    <property type="term" value="F:isomerase activity"/>
    <property type="evidence" value="ECO:0007669"/>
    <property type="project" value="UniProtKB-KW"/>
</dbReference>
<dbReference type="Pfam" id="PF14534">
    <property type="entry name" value="DUF4440"/>
    <property type="match status" value="1"/>
</dbReference>
<keyword evidence="3" id="KW-0413">Isomerase</keyword>
<dbReference type="Proteomes" id="UP000295468">
    <property type="component" value="Unassembled WGS sequence"/>
</dbReference>
<dbReference type="Gene3D" id="3.10.450.50">
    <property type="match status" value="1"/>
</dbReference>
<feature type="chain" id="PRO_5020238944" evidence="1">
    <location>
        <begin position="19"/>
        <end position="160"/>
    </location>
</feature>
<evidence type="ECO:0000313" key="3">
    <source>
        <dbReference type="EMBL" id="TDQ32642.1"/>
    </source>
</evidence>
<dbReference type="PROSITE" id="PS51257">
    <property type="entry name" value="PROKAR_LIPOPROTEIN"/>
    <property type="match status" value="1"/>
</dbReference>
<gene>
    <name evidence="3" type="ORF">CLV82_0475</name>
</gene>
<protein>
    <submittedName>
        <fullName evidence="3">Ketosteroid isomerase-like protein</fullName>
    </submittedName>
</protein>
<reference evidence="3 4" key="1">
    <citation type="submission" date="2019-03" db="EMBL/GenBank/DDBJ databases">
        <title>Genomic Encyclopedia of Archaeal and Bacterial Type Strains, Phase II (KMG-II): from individual species to whole genera.</title>
        <authorList>
            <person name="Goeker M."/>
        </authorList>
    </citation>
    <scope>NUCLEOTIDE SEQUENCE [LARGE SCALE GENOMIC DNA]</scope>
    <source>
        <strain evidence="3 4">DSM 18435</strain>
    </source>
</reference>
<evidence type="ECO:0000256" key="1">
    <source>
        <dbReference type="SAM" id="SignalP"/>
    </source>
</evidence>
<dbReference type="InterPro" id="IPR032710">
    <property type="entry name" value="NTF2-like_dom_sf"/>
</dbReference>
<evidence type="ECO:0000259" key="2">
    <source>
        <dbReference type="Pfam" id="PF14534"/>
    </source>
</evidence>